<proteinExistence type="predicted"/>
<keyword evidence="2" id="KW-1185">Reference proteome</keyword>
<protein>
    <submittedName>
        <fullName evidence="1">Uncharacterized protein</fullName>
    </submittedName>
</protein>
<gene>
    <name evidence="1" type="ORF">WN48_11064</name>
</gene>
<accession>A0A310S8L5</accession>
<dbReference type="Proteomes" id="UP000250275">
    <property type="component" value="Unassembled WGS sequence"/>
</dbReference>
<dbReference type="EMBL" id="KQ769068">
    <property type="protein sequence ID" value="OAD52978.1"/>
    <property type="molecule type" value="Genomic_DNA"/>
</dbReference>
<name>A0A310S8L5_9HYME</name>
<organism evidence="1 2">
    <name type="scientific">Eufriesea mexicana</name>
    <dbReference type="NCBI Taxonomy" id="516756"/>
    <lineage>
        <taxon>Eukaryota</taxon>
        <taxon>Metazoa</taxon>
        <taxon>Ecdysozoa</taxon>
        <taxon>Arthropoda</taxon>
        <taxon>Hexapoda</taxon>
        <taxon>Insecta</taxon>
        <taxon>Pterygota</taxon>
        <taxon>Neoptera</taxon>
        <taxon>Endopterygota</taxon>
        <taxon>Hymenoptera</taxon>
        <taxon>Apocrita</taxon>
        <taxon>Aculeata</taxon>
        <taxon>Apoidea</taxon>
        <taxon>Anthophila</taxon>
        <taxon>Apidae</taxon>
        <taxon>Eufriesea</taxon>
    </lineage>
</organism>
<evidence type="ECO:0000313" key="2">
    <source>
        <dbReference type="Proteomes" id="UP000250275"/>
    </source>
</evidence>
<sequence length="188" mass="21516">MLANSKVGGPECQPVINRSRRLIQQFTSTLSFEAIMIYPTTTSTHVKENLKLRISVSKLSWTSQQASREVPWRRRDDKTVVPVTRPDSFHGKARRLYSRIDGPVCSSSEVVETPGCGENRKTAERLSKRRHNAAINRRAFLCREEASNARTVKEEKNEVRDKAWAIASMVSERRERSIVSIENLEFVE</sequence>
<reference evidence="1 2" key="1">
    <citation type="submission" date="2015-07" db="EMBL/GenBank/DDBJ databases">
        <title>The genome of Eufriesea mexicana.</title>
        <authorList>
            <person name="Pan H."/>
            <person name="Kapheim K."/>
        </authorList>
    </citation>
    <scope>NUCLEOTIDE SEQUENCE [LARGE SCALE GENOMIC DNA]</scope>
    <source>
        <strain evidence="1">0111107269</strain>
        <tissue evidence="1">Whole body</tissue>
    </source>
</reference>
<dbReference type="AlphaFoldDB" id="A0A310S8L5"/>
<evidence type="ECO:0000313" key="1">
    <source>
        <dbReference type="EMBL" id="OAD52978.1"/>
    </source>
</evidence>